<keyword evidence="4" id="KW-1185">Reference proteome</keyword>
<protein>
    <recommendedName>
        <fullName evidence="5">Phage shock protein B</fullName>
    </recommendedName>
</protein>
<evidence type="ECO:0000313" key="3">
    <source>
        <dbReference type="EMBL" id="WKW14122.1"/>
    </source>
</evidence>
<evidence type="ECO:0000256" key="1">
    <source>
        <dbReference type="SAM" id="Phobius"/>
    </source>
</evidence>
<evidence type="ECO:0008006" key="5">
    <source>
        <dbReference type="Google" id="ProtNLM"/>
    </source>
</evidence>
<gene>
    <name evidence="2" type="ORF">Strain138_000447</name>
    <name evidence="3" type="ORF">Strain318_000447</name>
</gene>
<keyword evidence="1" id="KW-0812">Transmembrane</keyword>
<evidence type="ECO:0000313" key="2">
    <source>
        <dbReference type="EMBL" id="WKW11212.1"/>
    </source>
</evidence>
<dbReference type="AlphaFoldDB" id="A0AA49JSK9"/>
<evidence type="ECO:0000313" key="4">
    <source>
        <dbReference type="Proteomes" id="UP001229955"/>
    </source>
</evidence>
<feature type="transmembrane region" description="Helical" evidence="1">
    <location>
        <begin position="6"/>
        <end position="25"/>
    </location>
</feature>
<dbReference type="RefSeq" id="WP_367886912.1">
    <property type="nucleotide sequence ID" value="NZ_CP130612.1"/>
</dbReference>
<accession>A0AA49JXZ4</accession>
<proteinExistence type="predicted"/>
<reference evidence="2" key="1">
    <citation type="submission" date="2023-07" db="EMBL/GenBank/DDBJ databases">
        <authorList>
            <person name="Haufschild T."/>
            <person name="Kallscheuer N."/>
            <person name="Hammer J."/>
            <person name="Kohn T."/>
            <person name="Kabuu M."/>
            <person name="Jogler M."/>
            <person name="Wohfarth N."/>
            <person name="Heuer A."/>
            <person name="Rohde M."/>
            <person name="van Teeseling M.C.F."/>
            <person name="Jogler C."/>
        </authorList>
    </citation>
    <scope>NUCLEOTIDE SEQUENCE</scope>
    <source>
        <strain evidence="2">Strain 138</strain>
        <strain evidence="3">Strain 318</strain>
    </source>
</reference>
<dbReference type="EMBL" id="CP130612">
    <property type="protein sequence ID" value="WKW11212.1"/>
    <property type="molecule type" value="Genomic_DNA"/>
</dbReference>
<accession>A0AA49JSK9</accession>
<dbReference type="EMBL" id="CP130613">
    <property type="protein sequence ID" value="WKW14122.1"/>
    <property type="molecule type" value="Genomic_DNA"/>
</dbReference>
<dbReference type="KEGG" id="pspc:Strain318_000447"/>
<keyword evidence="1" id="KW-0472">Membrane</keyword>
<dbReference type="Proteomes" id="UP001229955">
    <property type="component" value="Chromosome"/>
</dbReference>
<name>A0AA49JSK9_9BACT</name>
<organism evidence="2">
    <name type="scientific">Pseudogemmatithrix spongiicola</name>
    <dbReference type="NCBI Taxonomy" id="3062599"/>
    <lineage>
        <taxon>Bacteria</taxon>
        <taxon>Pseudomonadati</taxon>
        <taxon>Gemmatimonadota</taxon>
        <taxon>Gemmatimonadia</taxon>
        <taxon>Gemmatimonadales</taxon>
        <taxon>Gemmatimonadaceae</taxon>
        <taxon>Pseudogemmatithrix</taxon>
    </lineage>
</organism>
<keyword evidence="1" id="KW-1133">Transmembrane helix</keyword>
<sequence length="91" mass="10358">MNEDILAIGGFFFTVIVVTLGLPLVRAYVRRREAEPAASTLAQERRLERMEQALETMAVEIERISEGQRFVTKLLAEREQPVKALPQSESR</sequence>